<gene>
    <name evidence="2" type="ORF">BN59_02056</name>
</gene>
<proteinExistence type="predicted"/>
<dbReference type="RefSeq" id="WP_043874248.1">
    <property type="nucleotide sequence ID" value="NZ_CCVW01000002.1"/>
</dbReference>
<keyword evidence="3" id="KW-1185">Reference proteome</keyword>
<organism evidence="2 3">
    <name type="scientific">Legionella massiliensis</name>
    <dbReference type="NCBI Taxonomy" id="1034943"/>
    <lineage>
        <taxon>Bacteria</taxon>
        <taxon>Pseudomonadati</taxon>
        <taxon>Pseudomonadota</taxon>
        <taxon>Gammaproteobacteria</taxon>
        <taxon>Legionellales</taxon>
        <taxon>Legionellaceae</taxon>
        <taxon>Legionella</taxon>
    </lineage>
</organism>
<feature type="chain" id="PRO_5006539813" evidence="1">
    <location>
        <begin position="22"/>
        <end position="198"/>
    </location>
</feature>
<feature type="signal peptide" evidence="1">
    <location>
        <begin position="1"/>
        <end position="21"/>
    </location>
</feature>
<reference evidence="2 3" key="1">
    <citation type="submission" date="2014-06" db="EMBL/GenBank/DDBJ databases">
        <authorList>
            <person name="Urmite Genomes Urmite Genomes"/>
        </authorList>
    </citation>
    <scope>NUCLEOTIDE SEQUENCE [LARGE SCALE GENOMIC DNA]</scope>
</reference>
<dbReference type="EMBL" id="CCSB01000002">
    <property type="protein sequence ID" value="CDZ77766.1"/>
    <property type="molecule type" value="Genomic_DNA"/>
</dbReference>
<dbReference type="AlphaFoldDB" id="A0A078KXR7"/>
<protein>
    <submittedName>
        <fullName evidence="2">Uncharacterized protein</fullName>
    </submittedName>
</protein>
<accession>A0A078KXR7</accession>
<keyword evidence="1" id="KW-0732">Signal</keyword>
<name>A0A078KXR7_9GAMM</name>
<evidence type="ECO:0000256" key="1">
    <source>
        <dbReference type="SAM" id="SignalP"/>
    </source>
</evidence>
<dbReference type="Proteomes" id="UP000044071">
    <property type="component" value="Unassembled WGS sequence"/>
</dbReference>
<evidence type="ECO:0000313" key="2">
    <source>
        <dbReference type="EMBL" id="CDZ77766.1"/>
    </source>
</evidence>
<sequence length="198" mass="22419">MRIINKSLFVVLSSLSVMASAATTTNSSPYLYEKLYRLAEKMYYTEYSLNAEQQRIVDALATQIDTVISLPNDITCGTINDVFKEAYRWSYSYEGLNELSSEAEKFATQITAKFCPAAYLGVYKAAYKFAYTGEGMNKLKSEAKRLATTISDFEASTYYSKNTLQCYVDNYTFAYSRDGMNKTRSEAEKYANKLCLGQ</sequence>
<dbReference type="OrthoDB" id="5638108at2"/>
<dbReference type="STRING" id="1034943.BN59_02056"/>
<evidence type="ECO:0000313" key="3">
    <source>
        <dbReference type="Proteomes" id="UP000044071"/>
    </source>
</evidence>